<dbReference type="AlphaFoldDB" id="A0AAI9T5Z4"/>
<evidence type="ECO:0000313" key="1">
    <source>
        <dbReference type="EMBL" id="KAJ9481396.1"/>
    </source>
</evidence>
<accession>A0AAI9T5Z4</accession>
<dbReference type="EMBL" id="LACB01000794">
    <property type="protein sequence ID" value="KAJ9481396.1"/>
    <property type="molecule type" value="Genomic_DNA"/>
</dbReference>
<protein>
    <submittedName>
        <fullName evidence="1">Uncharacterized protein</fullName>
    </submittedName>
</protein>
<reference evidence="1" key="1">
    <citation type="submission" date="2015-06" db="EMBL/GenBank/DDBJ databases">
        <authorList>
            <person name="Nguyen H."/>
        </authorList>
    </citation>
    <scope>NUCLEOTIDE SEQUENCE</scope>
    <source>
        <strain evidence="1">DAOM 180753</strain>
    </source>
</reference>
<proteinExistence type="predicted"/>
<comment type="caution">
    <text evidence="1">The sequence shown here is derived from an EMBL/GenBank/DDBJ whole genome shotgun (WGS) entry which is preliminary data.</text>
</comment>
<sequence>MESECEVENRVYQYGTFHCTVCDMQLRKPIVPVSYHILARIVMCLNFSLAVLGQSDIPVKQSTVPTTPVVMTKSIGTTLKAIYFSNFISSPTNVSVHFALNENGC</sequence>
<evidence type="ECO:0000313" key="2">
    <source>
        <dbReference type="Proteomes" id="UP001227192"/>
    </source>
</evidence>
<gene>
    <name evidence="1" type="ORF">VN97_g12083</name>
</gene>
<name>A0AAI9T5Z4_PENTH</name>
<reference evidence="1" key="2">
    <citation type="journal article" date="2016" name="Fungal Biol.">
        <title>Ochratoxin A production by Penicillium thymicola.</title>
        <authorList>
            <person name="Nguyen H.D.T."/>
            <person name="McMullin D.R."/>
            <person name="Ponomareva E."/>
            <person name="Riley R."/>
            <person name="Pomraning K.R."/>
            <person name="Baker S.E."/>
            <person name="Seifert K.A."/>
        </authorList>
    </citation>
    <scope>NUCLEOTIDE SEQUENCE</scope>
    <source>
        <strain evidence="1">DAOM 180753</strain>
    </source>
</reference>
<dbReference type="Proteomes" id="UP001227192">
    <property type="component" value="Unassembled WGS sequence"/>
</dbReference>
<organism evidence="1 2">
    <name type="scientific">Penicillium thymicola</name>
    <dbReference type="NCBI Taxonomy" id="293382"/>
    <lineage>
        <taxon>Eukaryota</taxon>
        <taxon>Fungi</taxon>
        <taxon>Dikarya</taxon>
        <taxon>Ascomycota</taxon>
        <taxon>Pezizomycotina</taxon>
        <taxon>Eurotiomycetes</taxon>
        <taxon>Eurotiomycetidae</taxon>
        <taxon>Eurotiales</taxon>
        <taxon>Aspergillaceae</taxon>
        <taxon>Penicillium</taxon>
    </lineage>
</organism>
<keyword evidence="2" id="KW-1185">Reference proteome</keyword>